<dbReference type="GeneID" id="41540930"/>
<evidence type="ECO:0000313" key="2">
    <source>
        <dbReference type="EMBL" id="GDY63848.1"/>
    </source>
</evidence>
<evidence type="ECO:0000313" key="4">
    <source>
        <dbReference type="Proteomes" id="UP000299211"/>
    </source>
</evidence>
<evidence type="ECO:0000256" key="1">
    <source>
        <dbReference type="SAM" id="MobiDB-lite"/>
    </source>
</evidence>
<organism evidence="3 4">
    <name type="scientific">Streptomyces avermitilis</name>
    <dbReference type="NCBI Taxonomy" id="33903"/>
    <lineage>
        <taxon>Bacteria</taxon>
        <taxon>Bacillati</taxon>
        <taxon>Actinomycetota</taxon>
        <taxon>Actinomycetes</taxon>
        <taxon>Kitasatosporales</taxon>
        <taxon>Streptomycetaceae</taxon>
        <taxon>Streptomyces</taxon>
    </lineage>
</organism>
<dbReference type="RefSeq" id="WP_010985292.1">
    <property type="nucleotide sequence ID" value="NZ_BAABTN010000018.1"/>
</dbReference>
<dbReference type="Proteomes" id="UP000302139">
    <property type="component" value="Unassembled WGS sequence"/>
</dbReference>
<dbReference type="Proteomes" id="UP000299211">
    <property type="component" value="Unassembled WGS sequence"/>
</dbReference>
<evidence type="ECO:0000313" key="3">
    <source>
        <dbReference type="EMBL" id="GDY76007.1"/>
    </source>
</evidence>
<protein>
    <submittedName>
        <fullName evidence="3">Uncharacterized protein</fullName>
    </submittedName>
</protein>
<gene>
    <name evidence="2" type="ORF">SAV14893_032410</name>
    <name evidence="3" type="ORF">SAV31267_054920</name>
</gene>
<dbReference type="EMBL" id="BJHY01000001">
    <property type="protein sequence ID" value="GDY76007.1"/>
    <property type="molecule type" value="Genomic_DNA"/>
</dbReference>
<sequence length="215" mass="23045">MGDHFQTIVDLDASAGEAPELAARVIEWLVTEGIVLAERTDCVLGRPLGHPPGPNWRRAVGENPDLDPSDGLAVHTRRTAFDAGQGGPESVTCPRCGATTELAGEDYADGADGADYEDAAGAEDRSESDEGAADGVWDRFAAAIEVWHATGAATVACPACAHPVPLADWTWNDDCFAFGHLGFEFWNWPEFTSGFRADIARLLDGHRTAYVWGKF</sequence>
<dbReference type="EMBL" id="BJHX01000001">
    <property type="protein sequence ID" value="GDY63848.1"/>
    <property type="molecule type" value="Genomic_DNA"/>
</dbReference>
<name>A0A4D4MY70_STRAX</name>
<reference evidence="3 4" key="1">
    <citation type="submission" date="2019-04" db="EMBL/GenBank/DDBJ databases">
        <title>Draft genome sequences of Streptomyces avermitilis ATCC 31267.</title>
        <authorList>
            <person name="Komaki H."/>
            <person name="Tamura T."/>
            <person name="Hosoyama A."/>
        </authorList>
    </citation>
    <scope>NUCLEOTIDE SEQUENCE [LARGE SCALE GENOMIC DNA]</scope>
    <source>
        <strain evidence="3 4">ATCC 31267</strain>
    </source>
</reference>
<accession>A0A4D4MY70</accession>
<dbReference type="STRING" id="33903.AQJ43_05370"/>
<feature type="region of interest" description="Disordered" evidence="1">
    <location>
        <begin position="104"/>
        <end position="132"/>
    </location>
</feature>
<dbReference type="AlphaFoldDB" id="A0A4D4MY70"/>
<dbReference type="OMA" id="TVIIDYP"/>
<evidence type="ECO:0000313" key="5">
    <source>
        <dbReference type="Proteomes" id="UP000302139"/>
    </source>
</evidence>
<proteinExistence type="predicted"/>
<reference evidence="2 5" key="2">
    <citation type="submission" date="2019-04" db="EMBL/GenBank/DDBJ databases">
        <title>Draft genome sequences of Streptomyces avermitilis NBRC 14893.</title>
        <authorList>
            <person name="Komaki H."/>
            <person name="Tamura T."/>
            <person name="Hosoyama A."/>
        </authorList>
    </citation>
    <scope>NUCLEOTIDE SEQUENCE [LARGE SCALE GENOMIC DNA]</scope>
    <source>
        <strain evidence="2 5">NBRC 14893</strain>
    </source>
</reference>
<comment type="caution">
    <text evidence="3">The sequence shown here is derived from an EMBL/GenBank/DDBJ whole genome shotgun (WGS) entry which is preliminary data.</text>
</comment>